<protein>
    <submittedName>
        <fullName evidence="2">Uncharacterized protein</fullName>
    </submittedName>
</protein>
<keyword evidence="3" id="KW-1185">Reference proteome</keyword>
<evidence type="ECO:0000313" key="3">
    <source>
        <dbReference type="Proteomes" id="UP000673691"/>
    </source>
</evidence>
<gene>
    <name evidence="2" type="ORF">BJ554DRAFT_7098</name>
</gene>
<evidence type="ECO:0000313" key="2">
    <source>
        <dbReference type="EMBL" id="KAG5460810.1"/>
    </source>
</evidence>
<dbReference type="AlphaFoldDB" id="A0A8H7ZWS4"/>
<feature type="region of interest" description="Disordered" evidence="1">
    <location>
        <begin position="1"/>
        <end position="51"/>
    </location>
</feature>
<feature type="compositionally biased region" description="Basic and acidic residues" evidence="1">
    <location>
        <begin position="11"/>
        <end position="20"/>
    </location>
</feature>
<feature type="compositionally biased region" description="Gly residues" evidence="1">
    <location>
        <begin position="22"/>
        <end position="47"/>
    </location>
</feature>
<evidence type="ECO:0000256" key="1">
    <source>
        <dbReference type="SAM" id="MobiDB-lite"/>
    </source>
</evidence>
<comment type="caution">
    <text evidence="2">The sequence shown here is derived from an EMBL/GenBank/DDBJ whole genome shotgun (WGS) entry which is preliminary data.</text>
</comment>
<dbReference type="Proteomes" id="UP000673691">
    <property type="component" value="Unassembled WGS sequence"/>
</dbReference>
<proteinExistence type="predicted"/>
<organism evidence="2 3">
    <name type="scientific">Olpidium bornovanus</name>
    <dbReference type="NCBI Taxonomy" id="278681"/>
    <lineage>
        <taxon>Eukaryota</taxon>
        <taxon>Fungi</taxon>
        <taxon>Fungi incertae sedis</taxon>
        <taxon>Olpidiomycota</taxon>
        <taxon>Olpidiomycotina</taxon>
        <taxon>Olpidiomycetes</taxon>
        <taxon>Olpidiales</taxon>
        <taxon>Olpidiaceae</taxon>
        <taxon>Olpidium</taxon>
    </lineage>
</organism>
<accession>A0A8H7ZWS4</accession>
<sequence>MSNGCCAGRAGDNRDARQSGEQRGGAGGITEGPRNGGGGGGGGGGGSAAQAPATVRLVDVVRELAVLRGSIRDGEKGGEKDEGGRAPAVLFKARAAMRPRTSAGGFGAEWRRERGGGGASAKHPTLVYRWKPVGSAVKVKICLAARVKEFGVYPSFTRAVHRGTNAGFYSKNSAVQIKSR</sequence>
<reference evidence="2 3" key="1">
    <citation type="journal article" name="Sci. Rep.">
        <title>Genome-scale phylogenetic analyses confirm Olpidium as the closest living zoosporic fungus to the non-flagellated, terrestrial fungi.</title>
        <authorList>
            <person name="Chang Y."/>
            <person name="Rochon D."/>
            <person name="Sekimoto S."/>
            <person name="Wang Y."/>
            <person name="Chovatia M."/>
            <person name="Sandor L."/>
            <person name="Salamov A."/>
            <person name="Grigoriev I.V."/>
            <person name="Stajich J.E."/>
            <person name="Spatafora J.W."/>
        </authorList>
    </citation>
    <scope>NUCLEOTIDE SEQUENCE [LARGE SCALE GENOMIC DNA]</scope>
    <source>
        <strain evidence="2">S191</strain>
    </source>
</reference>
<name>A0A8H7ZWS4_9FUNG</name>
<dbReference type="EMBL" id="JAEFCI010004673">
    <property type="protein sequence ID" value="KAG5460810.1"/>
    <property type="molecule type" value="Genomic_DNA"/>
</dbReference>